<name>M2U718_COCH5</name>
<evidence type="ECO:0000313" key="2">
    <source>
        <dbReference type="Proteomes" id="UP000016936"/>
    </source>
</evidence>
<gene>
    <name evidence="1" type="ORF">COCHEDRAFT_1204301</name>
</gene>
<proteinExistence type="predicted"/>
<dbReference type="Proteomes" id="UP000016936">
    <property type="component" value="Unassembled WGS sequence"/>
</dbReference>
<dbReference type="InterPro" id="IPR049756">
    <property type="entry name" value="PlcA-like_dom"/>
</dbReference>
<accession>M2U718</accession>
<dbReference type="HOGENOM" id="CLU_029720_2_0_1"/>
<sequence>MATEHIKSYYKPSPEELRAFVNVLLDKDMPMYVQDSGIQNSLLLEQHEDEEVAPMFYFSEHRYLGNTIQLPGHDSAGDHVAANNPFTLQNGLVVTYGDINALSGDYFGLMTPISRGTTLKDRKDRFQQSFDLLNVGEVGKRRAEAVIAKLKVLMAAVDDAIEHDQKAVHKAYQDHPLDIDALKQVTVAYKAGADFDTLALHNIDHFGSEARLTYNAGHALALEVAAQGDLQKAYSINAFADHFLQDSFAAGHVRVPRNALYSLDVKVDFSISFLKAIASNLWQVMHDEDGNLGLHVQNLAGEKWKIYGDTRLFDPVNSNNLRICTEAIKVSVQEVYNAYKLRKVIDESQFGAWRLAPILELVSSHPENHLPLLFVKSDGKIYKRNGNPGEGVLLDTMWDYVGFLLENINMLEKQIQLQFQKIIGNNLGSLVGNLSSGQIAH</sequence>
<dbReference type="AlphaFoldDB" id="M2U718"/>
<dbReference type="EMBL" id="KB445578">
    <property type="protein sequence ID" value="EMD89551.1"/>
    <property type="molecule type" value="Genomic_DNA"/>
</dbReference>
<reference evidence="1 2" key="1">
    <citation type="journal article" date="2012" name="PLoS Pathog.">
        <title>Diverse lifestyles and strategies of plant pathogenesis encoded in the genomes of eighteen Dothideomycetes fungi.</title>
        <authorList>
            <person name="Ohm R.A."/>
            <person name="Feau N."/>
            <person name="Henrissat B."/>
            <person name="Schoch C.L."/>
            <person name="Horwitz B.A."/>
            <person name="Barry K.W."/>
            <person name="Condon B.J."/>
            <person name="Copeland A.C."/>
            <person name="Dhillon B."/>
            <person name="Glaser F."/>
            <person name="Hesse C.N."/>
            <person name="Kosti I."/>
            <person name="LaButti K."/>
            <person name="Lindquist E.A."/>
            <person name="Lucas S."/>
            <person name="Salamov A.A."/>
            <person name="Bradshaw R.E."/>
            <person name="Ciuffetti L."/>
            <person name="Hamelin R.C."/>
            <person name="Kema G.H.J."/>
            <person name="Lawrence C."/>
            <person name="Scott J.A."/>
            <person name="Spatafora J.W."/>
            <person name="Turgeon B.G."/>
            <person name="de Wit P.J.G.M."/>
            <person name="Zhong S."/>
            <person name="Goodwin S.B."/>
            <person name="Grigoriev I.V."/>
        </authorList>
    </citation>
    <scope>NUCLEOTIDE SEQUENCE [LARGE SCALE GENOMIC DNA]</scope>
    <source>
        <strain evidence="2">C5 / ATCC 48332 / race O</strain>
    </source>
</reference>
<dbReference type="CDD" id="cd22893">
    <property type="entry name" value="PlcA-like"/>
    <property type="match status" value="1"/>
</dbReference>
<evidence type="ECO:0000313" key="1">
    <source>
        <dbReference type="EMBL" id="EMD89551.1"/>
    </source>
</evidence>
<dbReference type="OrthoDB" id="4330301at2759"/>
<dbReference type="eggNOG" id="ENOG502S9Z8">
    <property type="taxonomic scope" value="Eukaryota"/>
</dbReference>
<organism evidence="1 2">
    <name type="scientific">Cochliobolus heterostrophus (strain C5 / ATCC 48332 / race O)</name>
    <name type="common">Southern corn leaf blight fungus</name>
    <name type="synonym">Bipolaris maydis</name>
    <dbReference type="NCBI Taxonomy" id="701091"/>
    <lineage>
        <taxon>Eukaryota</taxon>
        <taxon>Fungi</taxon>
        <taxon>Dikarya</taxon>
        <taxon>Ascomycota</taxon>
        <taxon>Pezizomycotina</taxon>
        <taxon>Dothideomycetes</taxon>
        <taxon>Pleosporomycetidae</taxon>
        <taxon>Pleosporales</taxon>
        <taxon>Pleosporineae</taxon>
        <taxon>Pleosporaceae</taxon>
        <taxon>Bipolaris</taxon>
    </lineage>
</organism>
<protein>
    <submittedName>
        <fullName evidence="1">Uncharacterized protein</fullName>
    </submittedName>
</protein>
<dbReference type="STRING" id="701091.M2U718"/>
<reference evidence="2" key="2">
    <citation type="journal article" date="2013" name="PLoS Genet.">
        <title>Comparative genome structure, secondary metabolite, and effector coding capacity across Cochliobolus pathogens.</title>
        <authorList>
            <person name="Condon B.J."/>
            <person name="Leng Y."/>
            <person name="Wu D."/>
            <person name="Bushley K.E."/>
            <person name="Ohm R.A."/>
            <person name="Otillar R."/>
            <person name="Martin J."/>
            <person name="Schackwitz W."/>
            <person name="Grimwood J."/>
            <person name="MohdZainudin N."/>
            <person name="Xue C."/>
            <person name="Wang R."/>
            <person name="Manning V.A."/>
            <person name="Dhillon B."/>
            <person name="Tu Z.J."/>
            <person name="Steffenson B.J."/>
            <person name="Salamov A."/>
            <person name="Sun H."/>
            <person name="Lowry S."/>
            <person name="LaButti K."/>
            <person name="Han J."/>
            <person name="Copeland A."/>
            <person name="Lindquist E."/>
            <person name="Barry K."/>
            <person name="Schmutz J."/>
            <person name="Baker S.E."/>
            <person name="Ciuffetti L.M."/>
            <person name="Grigoriev I.V."/>
            <person name="Zhong S."/>
            <person name="Turgeon B.G."/>
        </authorList>
    </citation>
    <scope>NUCLEOTIDE SEQUENCE [LARGE SCALE GENOMIC DNA]</scope>
    <source>
        <strain evidence="2">C5 / ATCC 48332 / race O</strain>
    </source>
</reference>
<dbReference type="OMA" id="VMHNEDG"/>
<keyword evidence="2" id="KW-1185">Reference proteome</keyword>